<feature type="region of interest" description="Disordered" evidence="7">
    <location>
        <begin position="153"/>
        <end position="179"/>
    </location>
</feature>
<dbReference type="STRING" id="2020962.A0A2N1J7B3"/>
<dbReference type="EMBL" id="KZ454995">
    <property type="protein sequence ID" value="PKI82445.1"/>
    <property type="molecule type" value="Genomic_DNA"/>
</dbReference>
<dbReference type="OrthoDB" id="267323at2759"/>
<dbReference type="Gene3D" id="3.40.50.1240">
    <property type="entry name" value="Phosphoglycerate mutase-like"/>
    <property type="match status" value="1"/>
</dbReference>
<reference evidence="9 10" key="1">
    <citation type="submission" date="2017-10" db="EMBL/GenBank/DDBJ databases">
        <title>A novel species of cold-tolerant Malassezia isolated from bats.</title>
        <authorList>
            <person name="Lorch J.M."/>
            <person name="Palmer J.M."/>
            <person name="Vanderwolf K.J."/>
            <person name="Schmidt K.Z."/>
            <person name="Verant M.L."/>
            <person name="Weller T.J."/>
            <person name="Blehert D.S."/>
        </authorList>
    </citation>
    <scope>NUCLEOTIDE SEQUENCE [LARGE SCALE GENOMIC DNA]</scope>
    <source>
        <strain evidence="9 10">NWHC:44797-103</strain>
    </source>
</reference>
<feature type="region of interest" description="Disordered" evidence="7">
    <location>
        <begin position="85"/>
        <end position="107"/>
    </location>
</feature>
<dbReference type="InterPro" id="IPR029033">
    <property type="entry name" value="His_PPase_superfam"/>
</dbReference>
<protein>
    <recommendedName>
        <fullName evidence="2">fructose-2,6-bisphosphate 2-phosphatase</fullName>
        <ecNumber evidence="2">3.1.3.46</ecNumber>
    </recommendedName>
</protein>
<keyword evidence="4" id="KW-0378">Hydrolase</keyword>
<dbReference type="Proteomes" id="UP000232875">
    <property type="component" value="Unassembled WGS sequence"/>
</dbReference>
<evidence type="ECO:0000256" key="2">
    <source>
        <dbReference type="ARBA" id="ARBA00013067"/>
    </source>
</evidence>
<evidence type="ECO:0000256" key="4">
    <source>
        <dbReference type="ARBA" id="ARBA00022801"/>
    </source>
</evidence>
<evidence type="ECO:0000256" key="1">
    <source>
        <dbReference type="ARBA" id="ARBA00008408"/>
    </source>
</evidence>
<name>A0A2N1J7B3_9BASI</name>
<dbReference type="Gene3D" id="3.40.50.300">
    <property type="entry name" value="P-loop containing nucleotide triphosphate hydrolases"/>
    <property type="match status" value="1"/>
</dbReference>
<comment type="similarity">
    <text evidence="1">In the C-terminal section; belongs to the phosphoglycerate mutase family.</text>
</comment>
<dbReference type="InterPro" id="IPR013079">
    <property type="entry name" value="6Phosfructo_kin"/>
</dbReference>
<dbReference type="Pfam" id="PF01591">
    <property type="entry name" value="6PF2K"/>
    <property type="match status" value="1"/>
</dbReference>
<dbReference type="FunFam" id="3.40.50.300:FF:000644">
    <property type="entry name" value="GpmB, Fructose-2,6-bisphosphatase"/>
    <property type="match status" value="1"/>
</dbReference>
<feature type="region of interest" description="Disordered" evidence="7">
    <location>
        <begin position="604"/>
        <end position="641"/>
    </location>
</feature>
<dbReference type="GO" id="GO:0006000">
    <property type="term" value="P:fructose metabolic process"/>
    <property type="evidence" value="ECO:0007669"/>
    <property type="project" value="InterPro"/>
</dbReference>
<dbReference type="InterPro" id="IPR013078">
    <property type="entry name" value="His_Pase_superF_clade-1"/>
</dbReference>
<evidence type="ECO:0000256" key="5">
    <source>
        <dbReference type="ARBA" id="ARBA00022840"/>
    </source>
</evidence>
<dbReference type="GO" id="GO:0003873">
    <property type="term" value="F:6-phosphofructo-2-kinase activity"/>
    <property type="evidence" value="ECO:0007669"/>
    <property type="project" value="InterPro"/>
</dbReference>
<dbReference type="InterPro" id="IPR003094">
    <property type="entry name" value="6Pfruct_kin"/>
</dbReference>
<dbReference type="GO" id="GO:0005829">
    <property type="term" value="C:cytosol"/>
    <property type="evidence" value="ECO:0007669"/>
    <property type="project" value="TreeGrafter"/>
</dbReference>
<evidence type="ECO:0000313" key="10">
    <source>
        <dbReference type="Proteomes" id="UP000232875"/>
    </source>
</evidence>
<dbReference type="AlphaFoldDB" id="A0A2N1J7B3"/>
<feature type="binding site" evidence="6">
    <location>
        <begin position="413"/>
        <end position="420"/>
    </location>
    <ligand>
        <name>substrate</name>
    </ligand>
</feature>
<dbReference type="SMART" id="SM00855">
    <property type="entry name" value="PGAM"/>
    <property type="match status" value="1"/>
</dbReference>
<evidence type="ECO:0000256" key="6">
    <source>
        <dbReference type="PIRSR" id="PIRSR613078-2"/>
    </source>
</evidence>
<dbReference type="GO" id="GO:0004331">
    <property type="term" value="F:fructose-2,6-bisphosphate 2-phosphatase activity"/>
    <property type="evidence" value="ECO:0007669"/>
    <property type="project" value="UniProtKB-EC"/>
</dbReference>
<dbReference type="PRINTS" id="PR00991">
    <property type="entry name" value="6PFRUCTKNASE"/>
</dbReference>
<dbReference type="GeneID" id="80902981"/>
<gene>
    <name evidence="9" type="primary">FBP26</name>
    <name evidence="9" type="ORF">MVES_003711</name>
</gene>
<evidence type="ECO:0000259" key="8">
    <source>
        <dbReference type="Pfam" id="PF01591"/>
    </source>
</evidence>
<keyword evidence="3" id="KW-0547">Nucleotide-binding</keyword>
<dbReference type="EC" id="3.1.3.46" evidence="2"/>
<organism evidence="9 10">
    <name type="scientific">Malassezia vespertilionis</name>
    <dbReference type="NCBI Taxonomy" id="2020962"/>
    <lineage>
        <taxon>Eukaryota</taxon>
        <taxon>Fungi</taxon>
        <taxon>Dikarya</taxon>
        <taxon>Basidiomycota</taxon>
        <taxon>Ustilaginomycotina</taxon>
        <taxon>Malasseziomycetes</taxon>
        <taxon>Malasseziales</taxon>
        <taxon>Malasseziaceae</taxon>
        <taxon>Malassezia</taxon>
    </lineage>
</organism>
<feature type="binding site" evidence="6">
    <location>
        <position position="464"/>
    </location>
    <ligand>
        <name>substrate</name>
    </ligand>
</feature>
<feature type="compositionally biased region" description="Polar residues" evidence="7">
    <location>
        <begin position="625"/>
        <end position="641"/>
    </location>
</feature>
<keyword evidence="5" id="KW-0067">ATP-binding</keyword>
<dbReference type="PANTHER" id="PTHR10606:SF44">
    <property type="entry name" value="6-PHOSPHOFRUCTO 2-KINASE_FRUCTOSE 2,6-BISPHOSPHATASE LONG FORM"/>
    <property type="match status" value="1"/>
</dbReference>
<sequence length="641" mass="72172">MAEEHLHKHVLETVLQMQRDNSMHGDESFELSRPIPAPGALERQQFEENMASSELGGNPSDGLIALLRDHPDLVSSELARDAGEVLQPATKTRSTSHPGHSYTSTPHETGYVSSTLFPGPPCVSPSPPDDSLTGTQPFAFPEKIMYNHARGASNHIRGPSISRRDSPNLAPNLGQKIKPGSSGERIVVAMVGLPARGKSYLSNKLMRYLRWREYKVKVFNVGQLRRVTAQHKEEVTGVHIHTTATFFDPHNAEGVLKREELANECLEQLIAWLNRGGNVGVHDATNTTKQRRKHIADRVAQESGIRLIFLESICTDPDVIANNIAVKARSNDPDYNDRSVEEAKQDFMDRIKNYEAVYEPLDEDGTERNYHYCKIVDVGRSATMNLMGGYLESQIAFYLMNLHITPRNIFFSRHGESQFNVEGKIGGDSDLSERGQMYAQALPKLIHDHLGEAPLTVWHSSLRRTGQTARFLQYPKLVWNSLDELDAGVCDSMTYEEIEKYYPEDSANRDEDKFNYRYRGGESYRDVLVRLEPVIMELERQTNILIISHQAIIRSLYAYFMGLDQDELPYVNIPLHTVIKLTPKAYGCDEEHFQLPIEAVNTHRARPASARRVEEDDVLDGCGSAATTLPPTQTPNVDARK</sequence>
<keyword evidence="10" id="KW-1185">Reference proteome</keyword>
<feature type="compositionally biased region" description="Polar residues" evidence="7">
    <location>
        <begin position="89"/>
        <end position="107"/>
    </location>
</feature>
<dbReference type="SUPFAM" id="SSF53254">
    <property type="entry name" value="Phosphoglycerate mutase-like"/>
    <property type="match status" value="1"/>
</dbReference>
<dbReference type="Pfam" id="PF00300">
    <property type="entry name" value="His_Phos_1"/>
    <property type="match status" value="1"/>
</dbReference>
<dbReference type="FunFam" id="3.40.50.1240:FF:000005">
    <property type="entry name" value="GpmB, Fructose-2,6-bisphosphatase"/>
    <property type="match status" value="1"/>
</dbReference>
<dbReference type="GO" id="GO:0006003">
    <property type="term" value="P:fructose 2,6-bisphosphate metabolic process"/>
    <property type="evidence" value="ECO:0007669"/>
    <property type="project" value="InterPro"/>
</dbReference>
<evidence type="ECO:0000256" key="3">
    <source>
        <dbReference type="ARBA" id="ARBA00022741"/>
    </source>
</evidence>
<accession>A0A2N1J7B3</accession>
<dbReference type="GO" id="GO:0005524">
    <property type="term" value="F:ATP binding"/>
    <property type="evidence" value="ECO:0007669"/>
    <property type="project" value="UniProtKB-KW"/>
</dbReference>
<feature type="domain" description="6-phosphofructo-2-kinase" evidence="8">
    <location>
        <begin position="180"/>
        <end position="406"/>
    </location>
</feature>
<dbReference type="RefSeq" id="XP_056064262.1">
    <property type="nucleotide sequence ID" value="XM_056208287.1"/>
</dbReference>
<dbReference type="PANTHER" id="PTHR10606">
    <property type="entry name" value="6-PHOSPHOFRUCTO-2-KINASE/FRUCTOSE-2,6-BISPHOSPHATASE"/>
    <property type="match status" value="1"/>
</dbReference>
<dbReference type="CDD" id="cd07067">
    <property type="entry name" value="HP_PGM_like"/>
    <property type="match status" value="1"/>
</dbReference>
<dbReference type="InterPro" id="IPR027417">
    <property type="entry name" value="P-loop_NTPase"/>
</dbReference>
<evidence type="ECO:0000313" key="9">
    <source>
        <dbReference type="EMBL" id="PKI82445.1"/>
    </source>
</evidence>
<proteinExistence type="inferred from homology"/>
<evidence type="ECO:0000256" key="7">
    <source>
        <dbReference type="SAM" id="MobiDB-lite"/>
    </source>
</evidence>
<dbReference type="SUPFAM" id="SSF52540">
    <property type="entry name" value="P-loop containing nucleoside triphosphate hydrolases"/>
    <property type="match status" value="1"/>
</dbReference>